<protein>
    <submittedName>
        <fullName evidence="8">Cytochrome c, class I</fullName>
    </submittedName>
</protein>
<evidence type="ECO:0000256" key="4">
    <source>
        <dbReference type="ARBA" id="ARBA00022982"/>
    </source>
</evidence>
<organism evidence="8 9">
    <name type="scientific">endosymbiont of Riftia pachyptila</name>
    <name type="common">vent Ph05</name>
    <dbReference type="NCBI Taxonomy" id="1048808"/>
    <lineage>
        <taxon>Bacteria</taxon>
        <taxon>Pseudomonadati</taxon>
        <taxon>Pseudomonadota</taxon>
        <taxon>Gammaproteobacteria</taxon>
        <taxon>sulfur-oxidizing symbionts</taxon>
    </lineage>
</organism>
<feature type="domain" description="Cytochrome c" evidence="7">
    <location>
        <begin position="94"/>
        <end position="177"/>
    </location>
</feature>
<dbReference type="PROSITE" id="PS51007">
    <property type="entry name" value="CYTC"/>
    <property type="match status" value="1"/>
</dbReference>
<evidence type="ECO:0000256" key="1">
    <source>
        <dbReference type="ARBA" id="ARBA00022448"/>
    </source>
</evidence>
<keyword evidence="1" id="KW-0813">Transport</keyword>
<dbReference type="Pfam" id="PF00034">
    <property type="entry name" value="Cytochrom_C"/>
    <property type="match status" value="1"/>
</dbReference>
<evidence type="ECO:0000256" key="2">
    <source>
        <dbReference type="ARBA" id="ARBA00022617"/>
    </source>
</evidence>
<keyword evidence="9" id="KW-1185">Reference proteome</keyword>
<evidence type="ECO:0000313" key="8">
    <source>
        <dbReference type="EMBL" id="EGV51993.1"/>
    </source>
</evidence>
<name>G2DBK2_9GAMM</name>
<keyword evidence="3 6" id="KW-0479">Metal-binding</keyword>
<dbReference type="AlphaFoldDB" id="G2DBK2"/>
<dbReference type="InterPro" id="IPR009056">
    <property type="entry name" value="Cyt_c-like_dom"/>
</dbReference>
<dbReference type="PANTHER" id="PTHR33751:SF9">
    <property type="entry name" value="CYTOCHROME C4"/>
    <property type="match status" value="1"/>
</dbReference>
<dbReference type="Gene3D" id="1.10.760.10">
    <property type="entry name" value="Cytochrome c-like domain"/>
    <property type="match status" value="1"/>
</dbReference>
<evidence type="ECO:0000259" key="7">
    <source>
        <dbReference type="PROSITE" id="PS51007"/>
    </source>
</evidence>
<evidence type="ECO:0000313" key="9">
    <source>
        <dbReference type="Proteomes" id="UP000004491"/>
    </source>
</evidence>
<evidence type="ECO:0000256" key="3">
    <source>
        <dbReference type="ARBA" id="ARBA00022723"/>
    </source>
</evidence>
<accession>G2DBK2</accession>
<dbReference type="Proteomes" id="UP000004491">
    <property type="component" value="Unassembled WGS sequence"/>
</dbReference>
<dbReference type="SUPFAM" id="SSF46626">
    <property type="entry name" value="Cytochrome c"/>
    <property type="match status" value="1"/>
</dbReference>
<proteinExistence type="predicted"/>
<dbReference type="GO" id="GO:0020037">
    <property type="term" value="F:heme binding"/>
    <property type="evidence" value="ECO:0007669"/>
    <property type="project" value="InterPro"/>
</dbReference>
<sequence length="177" mass="17439">MVGPAGCSRYLTRGFPVMSRAALKMGRLVMAGALGVTLCASAWAEERADVRVRISPVGKVAVEGQAAPAAPAPAAAAAPKPAANAAPAAAAPAAAGSAGAALYAAKGCAGCHGADAKKTVMPVYPTLAGQSVAYLVAQMKDIKTGARHNGQAAVMKGVIAGVSDAEMQTIAEWLSGL</sequence>
<dbReference type="InterPro" id="IPR036909">
    <property type="entry name" value="Cyt_c-like_dom_sf"/>
</dbReference>
<keyword evidence="4" id="KW-0249">Electron transport</keyword>
<dbReference type="GO" id="GO:0009055">
    <property type="term" value="F:electron transfer activity"/>
    <property type="evidence" value="ECO:0007669"/>
    <property type="project" value="InterPro"/>
</dbReference>
<comment type="caution">
    <text evidence="8">The sequence shown here is derived from an EMBL/GenBank/DDBJ whole genome shotgun (WGS) entry which is preliminary data.</text>
</comment>
<dbReference type="PANTHER" id="PTHR33751">
    <property type="entry name" value="CBB3-TYPE CYTOCHROME C OXIDASE SUBUNIT FIXP"/>
    <property type="match status" value="1"/>
</dbReference>
<evidence type="ECO:0000256" key="5">
    <source>
        <dbReference type="ARBA" id="ARBA00023004"/>
    </source>
</evidence>
<dbReference type="EMBL" id="AFOC01000019">
    <property type="protein sequence ID" value="EGV51993.1"/>
    <property type="molecule type" value="Genomic_DNA"/>
</dbReference>
<reference evidence="8" key="1">
    <citation type="journal article" date="2011" name="ISME J.">
        <title>The endosymbionts of the deep-sea tubeworms Riftia pachyptila and Tevnia jerichonana share an identical physiology as revealed by proteogenomic analyses.</title>
        <authorList>
            <person name="Gardebrecht A."/>
            <person name="Markert S."/>
            <person name="Felbeck H."/>
            <person name="Thuermer A."/>
            <person name="Albrecht D."/>
            <person name="Wollherr A."/>
            <person name="Kabisch J."/>
            <person name="Lehmann R."/>
            <person name="Daniel R."/>
            <person name="Liesegang H."/>
            <person name="Hecker M."/>
            <person name="Sievert S.M."/>
            <person name="Schweder T."/>
        </authorList>
    </citation>
    <scope>NUCLEOTIDE SEQUENCE [LARGE SCALE GENOMIC DNA]</scope>
</reference>
<gene>
    <name evidence="8" type="ORF">Rifp1Sym_as00150</name>
</gene>
<dbReference type="GO" id="GO:0046872">
    <property type="term" value="F:metal ion binding"/>
    <property type="evidence" value="ECO:0007669"/>
    <property type="project" value="UniProtKB-KW"/>
</dbReference>
<dbReference type="InterPro" id="IPR050597">
    <property type="entry name" value="Cytochrome_c_Oxidase_Subunit"/>
</dbReference>
<evidence type="ECO:0000256" key="6">
    <source>
        <dbReference type="PROSITE-ProRule" id="PRU00433"/>
    </source>
</evidence>
<keyword evidence="2 6" id="KW-0349">Heme</keyword>
<keyword evidence="5 6" id="KW-0408">Iron</keyword>